<sequence length="456" mass="49190">MKSVAALAFQLGLTVSGSDPQPSPITRRLQELGVDFRHGPTARNINSDLDAVVITTIIPPDDPEVVAAHRLGIPVLHRSQALARLVEGRPSIGVLGSAGKGTTAGALTSILRGAGLDAGFYLGWHLRSEGSSVQSGRDWMVLEIDESDGSMRNFTPDLVVITNLYREHLDYYGDLDTMIDEFAAWLIGNERLRAAVLNADDPGSRRLARRLIDSGITVVGYGFGPAARHRGSELRTTLTDLTLRWEAPAQPAVDLRARVGMPYNGHNLLAAAAAAHWLGIATETVRAALVDYEGIAGRLEVLVGESGVTFVGAYAAVPESLDAVVDQILACHAPDDVLMVFQPNRSWRLSSFLAPYVAALRRMNHVVITDLAETFVGQTERHRRLEAERSASDARSEADLVAALGPHARCVPAERLEAVLREETRRFRVIAVVAGGEAFLDRMARAVTGAALPAER</sequence>
<dbReference type="SUPFAM" id="SSF51984">
    <property type="entry name" value="MurCD N-terminal domain"/>
    <property type="match status" value="1"/>
</dbReference>
<dbReference type="Gene3D" id="3.40.1190.10">
    <property type="entry name" value="Mur-like, catalytic domain"/>
    <property type="match status" value="1"/>
</dbReference>
<comment type="caution">
    <text evidence="3">The sequence shown here is derived from an EMBL/GenBank/DDBJ whole genome shotgun (WGS) entry which is preliminary data.</text>
</comment>
<dbReference type="Proteomes" id="UP000619293">
    <property type="component" value="Unassembled WGS sequence"/>
</dbReference>
<name>A0A8J3JMN9_9ACTN</name>
<dbReference type="PANTHER" id="PTHR43445">
    <property type="entry name" value="UDP-N-ACETYLMURAMATE--L-ALANINE LIGASE-RELATED"/>
    <property type="match status" value="1"/>
</dbReference>
<reference evidence="3 4" key="1">
    <citation type="submission" date="2021-01" db="EMBL/GenBank/DDBJ databases">
        <title>Whole genome shotgun sequence of Catellatospora chokoriensis NBRC 107358.</title>
        <authorList>
            <person name="Komaki H."/>
            <person name="Tamura T."/>
        </authorList>
    </citation>
    <scope>NUCLEOTIDE SEQUENCE [LARGE SCALE GENOMIC DNA]</scope>
    <source>
        <strain evidence="3 4">NBRC 107358</strain>
    </source>
</reference>
<keyword evidence="4" id="KW-1185">Reference proteome</keyword>
<dbReference type="PANTHER" id="PTHR43445:SF3">
    <property type="entry name" value="UDP-N-ACETYLMURAMATE--L-ALANINE LIGASE"/>
    <property type="match status" value="1"/>
</dbReference>
<feature type="domain" description="Mur ligase N-terminal catalytic" evidence="1">
    <location>
        <begin position="1"/>
        <end position="87"/>
    </location>
</feature>
<feature type="domain" description="Mur ligase central" evidence="2">
    <location>
        <begin position="96"/>
        <end position="275"/>
    </location>
</feature>
<dbReference type="AlphaFoldDB" id="A0A8J3JMN9"/>
<evidence type="ECO:0000259" key="2">
    <source>
        <dbReference type="Pfam" id="PF08245"/>
    </source>
</evidence>
<dbReference type="Gene3D" id="3.40.50.720">
    <property type="entry name" value="NAD(P)-binding Rossmann-like Domain"/>
    <property type="match status" value="1"/>
</dbReference>
<protein>
    <recommendedName>
        <fullName evidence="5">UDP-N-acetylmuramate--L-alanine ligase</fullName>
    </recommendedName>
</protein>
<dbReference type="Gene3D" id="3.90.190.20">
    <property type="entry name" value="Mur ligase, C-terminal domain"/>
    <property type="match status" value="1"/>
</dbReference>
<evidence type="ECO:0000313" key="4">
    <source>
        <dbReference type="Proteomes" id="UP000619293"/>
    </source>
</evidence>
<dbReference type="SUPFAM" id="SSF53623">
    <property type="entry name" value="MurD-like peptide ligases, catalytic domain"/>
    <property type="match status" value="1"/>
</dbReference>
<organism evidence="3 4">
    <name type="scientific">Catellatospora chokoriensis</name>
    <dbReference type="NCBI Taxonomy" id="310353"/>
    <lineage>
        <taxon>Bacteria</taxon>
        <taxon>Bacillati</taxon>
        <taxon>Actinomycetota</taxon>
        <taxon>Actinomycetes</taxon>
        <taxon>Micromonosporales</taxon>
        <taxon>Micromonosporaceae</taxon>
        <taxon>Catellatospora</taxon>
    </lineage>
</organism>
<accession>A0A8J3JMN9</accession>
<dbReference type="EMBL" id="BONG01000005">
    <property type="protein sequence ID" value="GIF87662.1"/>
    <property type="molecule type" value="Genomic_DNA"/>
</dbReference>
<dbReference type="InterPro" id="IPR036615">
    <property type="entry name" value="Mur_ligase_C_dom_sf"/>
</dbReference>
<proteinExistence type="predicted"/>
<evidence type="ECO:0008006" key="5">
    <source>
        <dbReference type="Google" id="ProtNLM"/>
    </source>
</evidence>
<dbReference type="Pfam" id="PF08245">
    <property type="entry name" value="Mur_ligase_M"/>
    <property type="match status" value="1"/>
</dbReference>
<gene>
    <name evidence="3" type="ORF">Cch02nite_11060</name>
</gene>
<dbReference type="SUPFAM" id="SSF53244">
    <property type="entry name" value="MurD-like peptide ligases, peptide-binding domain"/>
    <property type="match status" value="1"/>
</dbReference>
<dbReference type="Pfam" id="PF01225">
    <property type="entry name" value="Mur_ligase"/>
    <property type="match status" value="1"/>
</dbReference>
<evidence type="ECO:0000313" key="3">
    <source>
        <dbReference type="EMBL" id="GIF87662.1"/>
    </source>
</evidence>
<evidence type="ECO:0000259" key="1">
    <source>
        <dbReference type="Pfam" id="PF01225"/>
    </source>
</evidence>
<dbReference type="InterPro" id="IPR000713">
    <property type="entry name" value="Mur_ligase_N"/>
</dbReference>
<dbReference type="GO" id="GO:0005524">
    <property type="term" value="F:ATP binding"/>
    <property type="evidence" value="ECO:0007669"/>
    <property type="project" value="InterPro"/>
</dbReference>
<dbReference type="InterPro" id="IPR050061">
    <property type="entry name" value="MurCDEF_pg_biosynth"/>
</dbReference>
<dbReference type="InterPro" id="IPR036565">
    <property type="entry name" value="Mur-like_cat_sf"/>
</dbReference>
<dbReference type="InterPro" id="IPR013221">
    <property type="entry name" value="Mur_ligase_cen"/>
</dbReference>
<dbReference type="GO" id="GO:0016881">
    <property type="term" value="F:acid-amino acid ligase activity"/>
    <property type="evidence" value="ECO:0007669"/>
    <property type="project" value="InterPro"/>
</dbReference>